<organism evidence="2 3">
    <name type="scientific">Candidatus Magasanikbacteria bacterium CG_4_10_14_0_2_um_filter_33_14</name>
    <dbReference type="NCBI Taxonomy" id="1974636"/>
    <lineage>
        <taxon>Bacteria</taxon>
        <taxon>Candidatus Magasanikiibacteriota</taxon>
    </lineage>
</organism>
<name>A0A2M7VAS4_9BACT</name>
<dbReference type="Proteomes" id="UP000231453">
    <property type="component" value="Unassembled WGS sequence"/>
</dbReference>
<evidence type="ECO:0000313" key="3">
    <source>
        <dbReference type="Proteomes" id="UP000231453"/>
    </source>
</evidence>
<evidence type="ECO:0000313" key="2">
    <source>
        <dbReference type="EMBL" id="PIZ96011.1"/>
    </source>
</evidence>
<proteinExistence type="predicted"/>
<reference evidence="3" key="1">
    <citation type="submission" date="2017-09" db="EMBL/GenBank/DDBJ databases">
        <title>Depth-based differentiation of microbial function through sediment-hosted aquifers and enrichment of novel symbionts in the deep terrestrial subsurface.</title>
        <authorList>
            <person name="Probst A.J."/>
            <person name="Ladd B."/>
            <person name="Jarett J.K."/>
            <person name="Geller-Mcgrath D.E."/>
            <person name="Sieber C.M.K."/>
            <person name="Emerson J.B."/>
            <person name="Anantharaman K."/>
            <person name="Thomas B.C."/>
            <person name="Malmstrom R."/>
            <person name="Stieglmeier M."/>
            <person name="Klingl A."/>
            <person name="Woyke T."/>
            <person name="Ryan C.M."/>
            <person name="Banfield J.F."/>
        </authorList>
    </citation>
    <scope>NUCLEOTIDE SEQUENCE [LARGE SCALE GENOMIC DNA]</scope>
</reference>
<dbReference type="AlphaFoldDB" id="A0A2M7VAS4"/>
<gene>
    <name evidence="2" type="ORF">COX80_02650</name>
</gene>
<sequence>MKLRGKQGTAGPSVYTGKENIGDGGVFYTSSVPTLHFFINVFDSKIGVVMSEDNLENSLFFLYSSIAKLSNCYIVLFFKPTI</sequence>
<dbReference type="EMBL" id="PFPL01000037">
    <property type="protein sequence ID" value="PIZ96011.1"/>
    <property type="molecule type" value="Genomic_DNA"/>
</dbReference>
<feature type="region of interest" description="Disordered" evidence="1">
    <location>
        <begin position="1"/>
        <end position="23"/>
    </location>
</feature>
<protein>
    <submittedName>
        <fullName evidence="2">Uncharacterized protein</fullName>
    </submittedName>
</protein>
<accession>A0A2M7VAS4</accession>
<comment type="caution">
    <text evidence="2">The sequence shown here is derived from an EMBL/GenBank/DDBJ whole genome shotgun (WGS) entry which is preliminary data.</text>
</comment>
<evidence type="ECO:0000256" key="1">
    <source>
        <dbReference type="SAM" id="MobiDB-lite"/>
    </source>
</evidence>